<evidence type="ECO:0000256" key="1">
    <source>
        <dbReference type="SAM" id="MobiDB-lite"/>
    </source>
</evidence>
<keyword evidence="4" id="KW-1185">Reference proteome</keyword>
<evidence type="ECO:0000313" key="4">
    <source>
        <dbReference type="Proteomes" id="UP000235547"/>
    </source>
</evidence>
<comment type="caution">
    <text evidence="3">The sequence shown here is derived from an EMBL/GenBank/DDBJ whole genome shotgun (WGS) entry which is preliminary data.</text>
</comment>
<dbReference type="Proteomes" id="UP000235547">
    <property type="component" value="Unassembled WGS sequence"/>
</dbReference>
<proteinExistence type="predicted"/>
<protein>
    <recommendedName>
        <fullName evidence="2">Flagellar hook-length control protein-like C-terminal domain-containing protein</fullName>
    </recommendedName>
</protein>
<feature type="domain" description="Flagellar hook-length control protein-like C-terminal" evidence="2">
    <location>
        <begin position="393"/>
        <end position="466"/>
    </location>
</feature>
<dbReference type="EMBL" id="PNRG01000013">
    <property type="protein sequence ID" value="PMR80847.1"/>
    <property type="molecule type" value="Genomic_DNA"/>
</dbReference>
<feature type="compositionally biased region" description="Low complexity" evidence="1">
    <location>
        <begin position="275"/>
        <end position="290"/>
    </location>
</feature>
<organism evidence="3 4">
    <name type="scientific">Halomonas urumqiensis</name>
    <dbReference type="NCBI Taxonomy" id="1684789"/>
    <lineage>
        <taxon>Bacteria</taxon>
        <taxon>Pseudomonadati</taxon>
        <taxon>Pseudomonadota</taxon>
        <taxon>Gammaproteobacteria</taxon>
        <taxon>Oceanospirillales</taxon>
        <taxon>Halomonadaceae</taxon>
        <taxon>Halomonas</taxon>
    </lineage>
</organism>
<evidence type="ECO:0000259" key="2">
    <source>
        <dbReference type="Pfam" id="PF02120"/>
    </source>
</evidence>
<gene>
    <name evidence="3" type="ORF">C1H70_07220</name>
</gene>
<evidence type="ECO:0000313" key="3">
    <source>
        <dbReference type="EMBL" id="PMR80847.1"/>
    </source>
</evidence>
<feature type="region of interest" description="Disordered" evidence="1">
    <location>
        <begin position="16"/>
        <end position="44"/>
    </location>
</feature>
<feature type="region of interest" description="Disordered" evidence="1">
    <location>
        <begin position="60"/>
        <end position="86"/>
    </location>
</feature>
<dbReference type="AlphaFoldDB" id="A0A2N7UK80"/>
<reference evidence="3 4" key="1">
    <citation type="submission" date="2018-01" db="EMBL/GenBank/DDBJ databases">
        <title>Halomonas endophytica sp. nov., isolated from storage liquid in the stems of Populus euphratica.</title>
        <authorList>
            <person name="Chen C."/>
        </authorList>
    </citation>
    <scope>NUCLEOTIDE SEQUENCE [LARGE SCALE GENOMIC DNA]</scope>
    <source>
        <strain evidence="3 4">BZ-SZ-XJ27</strain>
    </source>
</reference>
<sequence length="468" mass="49565">MSGINPLIDTLMHQVLGKRVDTPPPRDLNEPVRPMSAADAPRALHSDSRLDARARQLILPASAPAQRQADGQMPMARSAGDAPPSTQLHLTASARSIADLLLRFPAPPSVVKPPLPLVAAGQSPAPAQLAERLQGSVRDSGLFYEAHLARWYRGEMPREQLQREPQMWRTLTFTPAPAGRDASSPLHVVGWGTMAASGNRQMAPGGFPGQAVATAMRHDTNVAGPGLARAMLVATPPAPDGLRMGVGNPGPVIPGPVTHGHVGSDPGNHRPGNLPPGAGSHAAPGSGAASPSPPSPLSSPATPVSGQTGGETREGAAAQESRAALAEGALRVVREPIHESLQGIVRHQLEMLVTPVLRWEGDVWTGIFMALVMPFPQPEREGQGEQGDQNDEREKQGWRSEMTLDVDGFGRVGVNLWLRGERLDLNLSAHDVVIQRELENGLPRLVSRLKGNGLADVRARVVATQESG</sequence>
<dbReference type="RefSeq" id="WP_102587669.1">
    <property type="nucleotide sequence ID" value="NZ_BNAE01000002.1"/>
</dbReference>
<dbReference type="Pfam" id="PF02120">
    <property type="entry name" value="Flg_hook"/>
    <property type="match status" value="1"/>
</dbReference>
<dbReference type="OrthoDB" id="5296742at2"/>
<feature type="region of interest" description="Disordered" evidence="1">
    <location>
        <begin position="378"/>
        <end position="400"/>
    </location>
</feature>
<feature type="region of interest" description="Disordered" evidence="1">
    <location>
        <begin position="242"/>
        <end position="322"/>
    </location>
</feature>
<accession>A0A2N7UK80</accession>
<name>A0A2N7UK80_9GAMM</name>
<dbReference type="InterPro" id="IPR021136">
    <property type="entry name" value="Flagellar_hook_control-like_C"/>
</dbReference>